<dbReference type="RefSeq" id="WP_142835541.1">
    <property type="nucleotide sequence ID" value="NZ_VFSV01000031.1"/>
</dbReference>
<keyword evidence="4" id="KW-1185">Reference proteome</keyword>
<protein>
    <submittedName>
        <fullName evidence="3">DUF4157 domain-containing protein</fullName>
    </submittedName>
</protein>
<dbReference type="EMBL" id="VFSV01000031">
    <property type="protein sequence ID" value="TRD16102.1"/>
    <property type="molecule type" value="Genomic_DNA"/>
</dbReference>
<comment type="caution">
    <text evidence="3">The sequence shown here is derived from an EMBL/GenBank/DDBJ whole genome shotgun (WGS) entry which is preliminary data.</text>
</comment>
<dbReference type="Proteomes" id="UP000318590">
    <property type="component" value="Unassembled WGS sequence"/>
</dbReference>
<dbReference type="AlphaFoldDB" id="A0A547PPM1"/>
<feature type="domain" description="eCIS core" evidence="2">
    <location>
        <begin position="119"/>
        <end position="195"/>
    </location>
</feature>
<feature type="region of interest" description="Disordered" evidence="1">
    <location>
        <begin position="193"/>
        <end position="227"/>
    </location>
</feature>
<dbReference type="InterPro" id="IPR025295">
    <property type="entry name" value="eCIS_core_dom"/>
</dbReference>
<evidence type="ECO:0000313" key="3">
    <source>
        <dbReference type="EMBL" id="TRD16102.1"/>
    </source>
</evidence>
<accession>A0A547PPM1</accession>
<name>A0A547PPM1_9RHOB</name>
<feature type="region of interest" description="Disordered" evidence="1">
    <location>
        <begin position="1"/>
        <end position="60"/>
    </location>
</feature>
<organism evidence="3 4">
    <name type="scientific">Palleronia caenipelagi</name>
    <dbReference type="NCBI Taxonomy" id="2489174"/>
    <lineage>
        <taxon>Bacteria</taxon>
        <taxon>Pseudomonadati</taxon>
        <taxon>Pseudomonadota</taxon>
        <taxon>Alphaproteobacteria</taxon>
        <taxon>Rhodobacterales</taxon>
        <taxon>Roseobacteraceae</taxon>
        <taxon>Palleronia</taxon>
    </lineage>
</organism>
<proteinExistence type="predicted"/>
<reference evidence="3 4" key="1">
    <citation type="submission" date="2019-06" db="EMBL/GenBank/DDBJ databases">
        <title>Paenimaribius caenipelagi gen. nov., sp. nov., isolated from a tidal flat.</title>
        <authorList>
            <person name="Yoon J.-H."/>
        </authorList>
    </citation>
    <scope>NUCLEOTIDE SEQUENCE [LARGE SCALE GENOMIC DNA]</scope>
    <source>
        <strain evidence="3 4">JBTF-M29</strain>
    </source>
</reference>
<dbReference type="OrthoDB" id="7387101at2"/>
<evidence type="ECO:0000313" key="4">
    <source>
        <dbReference type="Proteomes" id="UP000318590"/>
    </source>
</evidence>
<feature type="compositionally biased region" description="Low complexity" evidence="1">
    <location>
        <begin position="79"/>
        <end position="100"/>
    </location>
</feature>
<gene>
    <name evidence="3" type="ORF">FEV53_14555</name>
</gene>
<evidence type="ECO:0000259" key="2">
    <source>
        <dbReference type="Pfam" id="PF13699"/>
    </source>
</evidence>
<dbReference type="Pfam" id="PF13699">
    <property type="entry name" value="eCIS_core"/>
    <property type="match status" value="1"/>
</dbReference>
<evidence type="ECO:0000256" key="1">
    <source>
        <dbReference type="SAM" id="MobiDB-lite"/>
    </source>
</evidence>
<feature type="region of interest" description="Disordered" evidence="1">
    <location>
        <begin position="72"/>
        <end position="100"/>
    </location>
</feature>
<feature type="compositionally biased region" description="Basic residues" evidence="1">
    <location>
        <begin position="1"/>
        <end position="14"/>
    </location>
</feature>
<sequence length="658" mass="71350">MARVTRRRRRRSRRRDQAEGARPPLPGVINARARVEDTLKSARAAPVKLPPEAKSQETEADTIAVKAVTGAPDTPSVSAAKAPTATAHPKDASGGASGRSVAPVAAPAAARTMGPGTALPFAQKSRFAGVLGASLDTVKIDTSSRAQALSDRLGARAVTVGQKIGFAAGEYRPDTAPGARLLAHELVHTVQQQRAGHRRVQCKPKEPATPKPRIAKHGHPSVEGGLLRDGSRRRMNVIVREGDTMISIATRLVKYWNDAAQDLTRKQRDDINPEIRTPTGLAKALLFHHKSYLAPPAMPIWRAGLRLPLPMILPHSGGPPIVNAPMAGLWAEGFQPEWIDALSKQAVKSQPQTALTAEERAQVEKSPNSLGLKLVVKAMTNASEALPLIRSHLNSADAAAGTLSMDMLGWMTNVQVSVLSGQPEGQDILALLRTALEKNQIALEKADKDGFTRAMNMLKRFPAAFPQETVDQLALAYINQSGKHCMTACYMGLGELYGLQTKDKVISEVKRKDKAAPGKDLKHVMTIMETMQELGRAGSPMVFNQKVGGTTFDTDPDKSMADLVVRYKTQPGVYFFGMSVVTGYHTVMLALNMNDPADPRLIWLDQHPERMSKNVLGKLKQALREYAAGARARSPKYSPLETKIWPLYPPSNLIVPVK</sequence>